<gene>
    <name evidence="2" type="ORF">PAC_12708</name>
</gene>
<name>A0A1L7XCQ2_9HELO</name>
<keyword evidence="3" id="KW-1185">Reference proteome</keyword>
<feature type="compositionally biased region" description="Polar residues" evidence="1">
    <location>
        <begin position="1"/>
        <end position="14"/>
    </location>
</feature>
<evidence type="ECO:0000313" key="3">
    <source>
        <dbReference type="Proteomes" id="UP000184330"/>
    </source>
</evidence>
<feature type="compositionally biased region" description="Basic and acidic residues" evidence="1">
    <location>
        <begin position="121"/>
        <end position="131"/>
    </location>
</feature>
<reference evidence="2 3" key="1">
    <citation type="submission" date="2016-03" db="EMBL/GenBank/DDBJ databases">
        <authorList>
            <person name="Ploux O."/>
        </authorList>
    </citation>
    <scope>NUCLEOTIDE SEQUENCE [LARGE SCALE GENOMIC DNA]</scope>
    <source>
        <strain evidence="2 3">UAMH 11012</strain>
    </source>
</reference>
<dbReference type="Proteomes" id="UP000184330">
    <property type="component" value="Unassembled WGS sequence"/>
</dbReference>
<organism evidence="2 3">
    <name type="scientific">Phialocephala subalpina</name>
    <dbReference type="NCBI Taxonomy" id="576137"/>
    <lineage>
        <taxon>Eukaryota</taxon>
        <taxon>Fungi</taxon>
        <taxon>Dikarya</taxon>
        <taxon>Ascomycota</taxon>
        <taxon>Pezizomycotina</taxon>
        <taxon>Leotiomycetes</taxon>
        <taxon>Helotiales</taxon>
        <taxon>Mollisiaceae</taxon>
        <taxon>Phialocephala</taxon>
        <taxon>Phialocephala fortinii species complex</taxon>
    </lineage>
</organism>
<evidence type="ECO:0000313" key="2">
    <source>
        <dbReference type="EMBL" id="CZR62811.1"/>
    </source>
</evidence>
<feature type="compositionally biased region" description="Basic and acidic residues" evidence="1">
    <location>
        <begin position="98"/>
        <end position="112"/>
    </location>
</feature>
<feature type="region of interest" description="Disordered" evidence="1">
    <location>
        <begin position="1"/>
        <end position="187"/>
    </location>
</feature>
<protein>
    <submittedName>
        <fullName evidence="2">Uncharacterized protein</fullName>
    </submittedName>
</protein>
<accession>A0A1L7XCQ2</accession>
<dbReference type="AlphaFoldDB" id="A0A1L7XCQ2"/>
<dbReference type="EMBL" id="FJOG01000022">
    <property type="protein sequence ID" value="CZR62811.1"/>
    <property type="molecule type" value="Genomic_DNA"/>
</dbReference>
<feature type="compositionally biased region" description="Basic and acidic residues" evidence="1">
    <location>
        <begin position="169"/>
        <end position="187"/>
    </location>
</feature>
<evidence type="ECO:0000256" key="1">
    <source>
        <dbReference type="SAM" id="MobiDB-lite"/>
    </source>
</evidence>
<sequence>MAAARSPTSPSITFQEPALVRVPTGSSGLTPEEEDEKNHAQDWTQTTDPKDSWANRERRRSSVWSKIDDVDVTSYNAKRLSATGAPRRGSILSVWSAGKDKKGRDVLAHDDHEGSDEDESAIAREDSEKAESINGDPALLADMQRRERRGTGGSGSDRRGSILSLWSQGKDEKGRPIMFHDDEEWKV</sequence>
<proteinExistence type="predicted"/>
<dbReference type="OrthoDB" id="3548605at2759"/>